<feature type="transmembrane region" description="Helical" evidence="1">
    <location>
        <begin position="181"/>
        <end position="203"/>
    </location>
</feature>
<keyword evidence="1" id="KW-0812">Transmembrane</keyword>
<dbReference type="InterPro" id="IPR036691">
    <property type="entry name" value="Endo/exonu/phosph_ase_sf"/>
</dbReference>
<evidence type="ECO:0000313" key="3">
    <source>
        <dbReference type="Proteomes" id="UP001642464"/>
    </source>
</evidence>
<keyword evidence="1" id="KW-0472">Membrane</keyword>
<evidence type="ECO:0000256" key="1">
    <source>
        <dbReference type="SAM" id="Phobius"/>
    </source>
</evidence>
<dbReference type="SUPFAM" id="SSF56219">
    <property type="entry name" value="DNase I-like"/>
    <property type="match status" value="1"/>
</dbReference>
<evidence type="ECO:0000313" key="2">
    <source>
        <dbReference type="EMBL" id="CAK9027278.1"/>
    </source>
</evidence>
<keyword evidence="1" id="KW-1133">Transmembrane helix</keyword>
<feature type="transmembrane region" description="Helical" evidence="1">
    <location>
        <begin position="85"/>
        <end position="106"/>
    </location>
</feature>
<feature type="transmembrane region" description="Helical" evidence="1">
    <location>
        <begin position="145"/>
        <end position="169"/>
    </location>
</feature>
<dbReference type="Gene3D" id="3.60.10.10">
    <property type="entry name" value="Endonuclease/exonuclease/phosphatase"/>
    <property type="match status" value="1"/>
</dbReference>
<dbReference type="Proteomes" id="UP001642464">
    <property type="component" value="Unassembled WGS sequence"/>
</dbReference>
<gene>
    <name evidence="2" type="ORF">SCF082_LOCUS17845</name>
</gene>
<dbReference type="EMBL" id="CAXAMM010011880">
    <property type="protein sequence ID" value="CAK9027278.1"/>
    <property type="molecule type" value="Genomic_DNA"/>
</dbReference>
<name>A0ABP0KKQ1_9DINO</name>
<keyword evidence="3" id="KW-1185">Reference proteome</keyword>
<feature type="transmembrane region" description="Helical" evidence="1">
    <location>
        <begin position="224"/>
        <end position="244"/>
    </location>
</feature>
<comment type="caution">
    <text evidence="2">The sequence shown here is derived from an EMBL/GenBank/DDBJ whole genome shotgun (WGS) entry which is preliminary data.</text>
</comment>
<organism evidence="2 3">
    <name type="scientific">Durusdinium trenchii</name>
    <dbReference type="NCBI Taxonomy" id="1381693"/>
    <lineage>
        <taxon>Eukaryota</taxon>
        <taxon>Sar</taxon>
        <taxon>Alveolata</taxon>
        <taxon>Dinophyceae</taxon>
        <taxon>Suessiales</taxon>
        <taxon>Symbiodiniaceae</taxon>
        <taxon>Durusdinium</taxon>
    </lineage>
</organism>
<accession>A0ABP0KKQ1</accession>
<proteinExistence type="predicted"/>
<reference evidence="2 3" key="1">
    <citation type="submission" date="2024-02" db="EMBL/GenBank/DDBJ databases">
        <authorList>
            <person name="Chen Y."/>
            <person name="Shah S."/>
            <person name="Dougan E. K."/>
            <person name="Thang M."/>
            <person name="Chan C."/>
        </authorList>
    </citation>
    <scope>NUCLEOTIDE SEQUENCE [LARGE SCALE GENOMIC DNA]</scope>
</reference>
<protein>
    <submittedName>
        <fullName evidence="2">Vacuolar protein sorting-associated protein 11-like</fullName>
    </submittedName>
</protein>
<sequence length="1105" mass="122656">MQVAFSVIILDENFIGSPFTDHIDNARRWRTSIAHDYTHMDLAKTSLVSRVCSEDGALILSTPQANLIQQINSFLSLGLDQFQPGFFQVGSLLSMLCILLWSLCVYKEYRSIWLTSEAVWRIPRSKCTLFRDNEFHTISTGRLKILLFTYVARAAIASLLLGAGIRWLAQTTSISELMLNAVSLNAILDVDEFLFAGFTPISIQLAVRTLEPLKMKYSRRRSQLETWSLFVLLVGTITLPYFVLLNPLGEQMVQVKHELCAGNQTFVVGRSTETQMTVGLVTRHPQEASELTVTELAVEEHKFNGPNEVPYLINFMETDVHFYEALGRDMAAEVKNWGLCIEKERAVEVGVERKRFQPLGGEAEQGPEEVLMLGVFFYQDPLITPYSDLMLRQAATSLGTADVSRGTASCAGLKHLCNDPNARLLRMVCGHTCGCTDPLASAWHKAATCQDNIDSENWEVFWNSYPDVMTAFWGNNVTESAVYPVMLSVADAMKSSGCSALMDPQWQAEPGVILLFGALWPGNALNPADAKTLRTAPAVVQRPPMRHDDDRSKEVVMKCFSKGSWCQRLGIASGDWRHIVSKFQSALREDRCPAKVVQPEACALCGSKHVVRDRLLGAAMKALLREEDEVVSTAARLVAKLTAMGEQLADEGEDLLGSMCQRLFRLMKEQPSLLDRRGELIVRKICGALVNPGVDVQRFFAGSPGSESNLLGSIFEGSTEEGSWMKLGVLPRGPETKTFRAAWTFAVETGGASFLGKERRNCSSKHEEVEKAMNSGQSCSGLAAIHGAVVRGLATAERTTEIEVELNDFVELLESPALGPHGAHGFGGAHGVQGAFLQPVRDFLEERGFETAVQEREGHTFVNVTFFHHSLRLSWSMSRSRIFLTGFLMASGHEVCVVNVHLDSKKEDQRASQLSKSLQKMSQKRSTFQVVCGDFNTDLSQDIPLTEMLAEYGLSRAPMRGLTHTLGGALDHLCSTRGLAPRRVLCAASRSIIGVRATGKGCPSDHLPVACEFEILEPLWQCPRMTSAAVPADVAAEWAELLELGTRTSNKREVKKQRQDEETFLQSCHSEEELRRWRDERKRCAERIWWHAVDVALVKVRAEVT</sequence>